<dbReference type="GO" id="GO:0003677">
    <property type="term" value="F:DNA binding"/>
    <property type="evidence" value="ECO:0007669"/>
    <property type="project" value="InterPro"/>
</dbReference>
<dbReference type="InterPro" id="IPR011335">
    <property type="entry name" value="Restrct_endonuc-II-like"/>
</dbReference>
<organism evidence="3 4">
    <name type="scientific">Agitococcus lubricus</name>
    <dbReference type="NCBI Taxonomy" id="1077255"/>
    <lineage>
        <taxon>Bacteria</taxon>
        <taxon>Pseudomonadati</taxon>
        <taxon>Pseudomonadota</taxon>
        <taxon>Gammaproteobacteria</taxon>
        <taxon>Moraxellales</taxon>
        <taxon>Moraxellaceae</taxon>
        <taxon>Agitococcus</taxon>
    </lineage>
</organism>
<dbReference type="RefSeq" id="WP_107864434.1">
    <property type="nucleotide sequence ID" value="NZ_QAON01000001.1"/>
</dbReference>
<comment type="caution">
    <text evidence="3">The sequence shown here is derived from an EMBL/GenBank/DDBJ whole genome shotgun (WGS) entry which is preliminary data.</text>
</comment>
<proteinExistence type="predicted"/>
<dbReference type="InterPro" id="IPR007560">
    <property type="entry name" value="Restrct_endonuc_IV_Mrr"/>
</dbReference>
<dbReference type="Proteomes" id="UP000244223">
    <property type="component" value="Unassembled WGS sequence"/>
</dbReference>
<dbReference type="SUPFAM" id="SSF52980">
    <property type="entry name" value="Restriction endonuclease-like"/>
    <property type="match status" value="1"/>
</dbReference>
<dbReference type="Pfam" id="PF14338">
    <property type="entry name" value="Mrr_N"/>
    <property type="match status" value="1"/>
</dbReference>
<dbReference type="InterPro" id="IPR025745">
    <property type="entry name" value="Mrr-like_N_dom"/>
</dbReference>
<evidence type="ECO:0000259" key="2">
    <source>
        <dbReference type="Pfam" id="PF14338"/>
    </source>
</evidence>
<sequence length="303" mass="33942">MAIPDFQRLMLPLLQFCATGVEVKNTAVTQHLSQLFGLSEADRQQKLPSGQQKVFENRVAWAKAHLKMAGLLEATQRGVFRITTEGQHLLASAPPLINIALLQTLPTYQYAKSLRLPEALSPLRPVRDTQIQTPHEIIETAYQDLSFRLADELLDRIKNNSPAFFEKLVVELLLKMGYGGTRADAGQAMGKSGDEGIDGIIKEDRLGLDAVYIQAKRWKDTVGRPEIQKFVGALHGQRAKKGIFMTTSRFSQEAEEYVAKIDNKIALIDGKTLCQLMIEYDIGVSTEISYAIKRIDSDYFEED</sequence>
<dbReference type="Pfam" id="PF04471">
    <property type="entry name" value="Mrr_cat"/>
    <property type="match status" value="1"/>
</dbReference>
<dbReference type="GO" id="GO:0009307">
    <property type="term" value="P:DNA restriction-modification system"/>
    <property type="evidence" value="ECO:0007669"/>
    <property type="project" value="InterPro"/>
</dbReference>
<reference evidence="3 4" key="1">
    <citation type="submission" date="2018-04" db="EMBL/GenBank/DDBJ databases">
        <title>Genomic Encyclopedia of Archaeal and Bacterial Type Strains, Phase II (KMG-II): from individual species to whole genera.</title>
        <authorList>
            <person name="Goeker M."/>
        </authorList>
    </citation>
    <scope>NUCLEOTIDE SEQUENCE [LARGE SCALE GENOMIC DNA]</scope>
    <source>
        <strain evidence="3 4">DSM 5822</strain>
    </source>
</reference>
<dbReference type="PANTHER" id="PTHR30015:SF7">
    <property type="entry name" value="TYPE IV METHYL-DIRECTED RESTRICTION ENZYME ECOKMRR"/>
    <property type="match status" value="1"/>
</dbReference>
<evidence type="ECO:0000313" key="3">
    <source>
        <dbReference type="EMBL" id="PTQ91424.1"/>
    </source>
</evidence>
<evidence type="ECO:0000259" key="1">
    <source>
        <dbReference type="Pfam" id="PF04471"/>
    </source>
</evidence>
<dbReference type="AlphaFoldDB" id="A0A2T5J490"/>
<accession>A0A2T5J490</accession>
<evidence type="ECO:0000313" key="4">
    <source>
        <dbReference type="Proteomes" id="UP000244223"/>
    </source>
</evidence>
<protein>
    <submittedName>
        <fullName evidence="3">Restriction system protein</fullName>
    </submittedName>
</protein>
<dbReference type="EMBL" id="QAON01000001">
    <property type="protein sequence ID" value="PTQ91424.1"/>
    <property type="molecule type" value="Genomic_DNA"/>
</dbReference>
<dbReference type="GO" id="GO:0015666">
    <property type="term" value="F:restriction endodeoxyribonuclease activity"/>
    <property type="evidence" value="ECO:0007669"/>
    <property type="project" value="TreeGrafter"/>
</dbReference>
<feature type="domain" description="Restriction system protein Mrr-like N-terminal" evidence="2">
    <location>
        <begin position="6"/>
        <end position="91"/>
    </location>
</feature>
<dbReference type="InterPro" id="IPR011856">
    <property type="entry name" value="tRNA_endonuc-like_dom_sf"/>
</dbReference>
<gene>
    <name evidence="3" type="ORF">C8N29_101497</name>
</gene>
<dbReference type="Gene3D" id="3.40.1350.10">
    <property type="match status" value="1"/>
</dbReference>
<name>A0A2T5J490_9GAMM</name>
<dbReference type="InterPro" id="IPR052906">
    <property type="entry name" value="Type_IV_Methyl-Rstrct_Enzyme"/>
</dbReference>
<dbReference type="OrthoDB" id="9803736at2"/>
<dbReference type="PANTHER" id="PTHR30015">
    <property type="entry name" value="MRR RESTRICTION SYSTEM PROTEIN"/>
    <property type="match status" value="1"/>
</dbReference>
<keyword evidence="4" id="KW-1185">Reference proteome</keyword>
<feature type="domain" description="Restriction endonuclease type IV Mrr" evidence="1">
    <location>
        <begin position="158"/>
        <end position="277"/>
    </location>
</feature>